<dbReference type="EMBL" id="CP066744">
    <property type="protein sequence ID" value="QQK08805.1"/>
    <property type="molecule type" value="Genomic_DNA"/>
</dbReference>
<protein>
    <submittedName>
        <fullName evidence="1">Uncharacterized protein</fullName>
    </submittedName>
</protein>
<name>A0AC61MZ40_9FIRM</name>
<evidence type="ECO:0000313" key="2">
    <source>
        <dbReference type="Proteomes" id="UP000595814"/>
    </source>
</evidence>
<proteinExistence type="predicted"/>
<organism evidence="1 2">
    <name type="scientific">Miniphocaeibacter halophilus</name>
    <dbReference type="NCBI Taxonomy" id="2931922"/>
    <lineage>
        <taxon>Bacteria</taxon>
        <taxon>Bacillati</taxon>
        <taxon>Bacillota</taxon>
        <taxon>Tissierellia</taxon>
        <taxon>Tissierellales</taxon>
        <taxon>Peptoniphilaceae</taxon>
        <taxon>Miniphocaeibacter</taxon>
    </lineage>
</organism>
<reference evidence="1 2" key="1">
    <citation type="journal article" date="2022" name="Int. J. Syst. Evol. Microbiol.">
        <title>Miniphocaeibacter halophilus sp. nov., an ammonium-tolerant acetate-producing bacterium isolated from a biogas system.</title>
        <authorList>
            <person name="Schnurer A."/>
            <person name="Singh A."/>
            <person name="Bi S."/>
            <person name="Qiao W."/>
            <person name="Westerholm M."/>
        </authorList>
    </citation>
    <scope>NUCLEOTIDE SEQUENCE [LARGE SCALE GENOMIC DNA]</scope>
    <source>
        <strain evidence="1 2">AMB_01</strain>
    </source>
</reference>
<keyword evidence="2" id="KW-1185">Reference proteome</keyword>
<dbReference type="Proteomes" id="UP000595814">
    <property type="component" value="Chromosome"/>
</dbReference>
<gene>
    <name evidence="1" type="ORF">JFY71_04535</name>
</gene>
<accession>A0AC61MZ40</accession>
<sequence length="212" mass="25095">MKKKLKIIGLIALFIATLLIIFLVFMYFSFRPTQDNKRNISSTNVYMSGKVGDDERTPIIYSYKESEFNNFSKEEKEKIFDKIGGKVEGDIPAIYLDGDNKIYMNFFKDDKIIKPDNLPVIKIKAYPSYYDSPETRLDFEDNFVQEDDYYTYAFKRYHNQYEKYILEHIEIEVLYEVDKEKYISLLSINNLNTDDGTDFFENEKLSEPIPAE</sequence>
<evidence type="ECO:0000313" key="1">
    <source>
        <dbReference type="EMBL" id="QQK08805.1"/>
    </source>
</evidence>